<sequence>MALELYIHPCIHNRPHHLHPPPPDKPLRIQIQGPLESIQKLLPNVSWHPIGPFPQLGGLKLASLTHQKLYGQEGLEGADGALVVRDEYPGWVMEGGIPLDYIDYYGVTFDHLVPADDLNPEVLAISIIEVDNDGGAFANEVLSFPIDPTEYTGKKVLAVPRCCQVKKGTQDRGRVNGLVAERDREIQRCPQRDRPLHTKILRPLEREDHRPLGRNASI</sequence>
<keyword evidence="2" id="KW-1185">Reference proteome</keyword>
<reference evidence="1" key="1">
    <citation type="journal article" date="2020" name="Stud. Mycol.">
        <title>101 Dothideomycetes genomes: a test case for predicting lifestyles and emergence of pathogens.</title>
        <authorList>
            <person name="Haridas S."/>
            <person name="Albert R."/>
            <person name="Binder M."/>
            <person name="Bloem J."/>
            <person name="Labutti K."/>
            <person name="Salamov A."/>
            <person name="Andreopoulos B."/>
            <person name="Baker S."/>
            <person name="Barry K."/>
            <person name="Bills G."/>
            <person name="Bluhm B."/>
            <person name="Cannon C."/>
            <person name="Castanera R."/>
            <person name="Culley D."/>
            <person name="Daum C."/>
            <person name="Ezra D."/>
            <person name="Gonzalez J."/>
            <person name="Henrissat B."/>
            <person name="Kuo A."/>
            <person name="Liang C."/>
            <person name="Lipzen A."/>
            <person name="Lutzoni F."/>
            <person name="Magnuson J."/>
            <person name="Mondo S."/>
            <person name="Nolan M."/>
            <person name="Ohm R."/>
            <person name="Pangilinan J."/>
            <person name="Park H.-J."/>
            <person name="Ramirez L."/>
            <person name="Alfaro M."/>
            <person name="Sun H."/>
            <person name="Tritt A."/>
            <person name="Yoshinaga Y."/>
            <person name="Zwiers L.-H."/>
            <person name="Turgeon B."/>
            <person name="Goodwin S."/>
            <person name="Spatafora J."/>
            <person name="Crous P."/>
            <person name="Grigoriev I."/>
        </authorList>
    </citation>
    <scope>NUCLEOTIDE SEQUENCE</scope>
    <source>
        <strain evidence="1">CBS 207.26</strain>
    </source>
</reference>
<dbReference type="OrthoDB" id="5150140at2759"/>
<organism evidence="1 2">
    <name type="scientific">Zopfia rhizophila CBS 207.26</name>
    <dbReference type="NCBI Taxonomy" id="1314779"/>
    <lineage>
        <taxon>Eukaryota</taxon>
        <taxon>Fungi</taxon>
        <taxon>Dikarya</taxon>
        <taxon>Ascomycota</taxon>
        <taxon>Pezizomycotina</taxon>
        <taxon>Dothideomycetes</taxon>
        <taxon>Dothideomycetes incertae sedis</taxon>
        <taxon>Zopfiaceae</taxon>
        <taxon>Zopfia</taxon>
    </lineage>
</organism>
<evidence type="ECO:0000313" key="2">
    <source>
        <dbReference type="Proteomes" id="UP000800200"/>
    </source>
</evidence>
<accession>A0A6A6DQJ7</accession>
<name>A0A6A6DQJ7_9PEZI</name>
<protein>
    <submittedName>
        <fullName evidence="1">Uncharacterized protein</fullName>
    </submittedName>
</protein>
<proteinExistence type="predicted"/>
<dbReference type="Proteomes" id="UP000800200">
    <property type="component" value="Unassembled WGS sequence"/>
</dbReference>
<dbReference type="EMBL" id="ML994653">
    <property type="protein sequence ID" value="KAF2181273.1"/>
    <property type="molecule type" value="Genomic_DNA"/>
</dbReference>
<evidence type="ECO:0000313" key="1">
    <source>
        <dbReference type="EMBL" id="KAF2181273.1"/>
    </source>
</evidence>
<dbReference type="AlphaFoldDB" id="A0A6A6DQJ7"/>
<gene>
    <name evidence="1" type="ORF">K469DRAFT_692145</name>
</gene>